<dbReference type="AlphaFoldDB" id="A0A177WNA6"/>
<reference evidence="1 2" key="1">
    <citation type="submission" date="2006-10" db="EMBL/GenBank/DDBJ databases">
        <title>The Genome Sequence of Batrachochytrium dendrobatidis JEL423.</title>
        <authorList>
            <consortium name="The Broad Institute Genome Sequencing Platform"/>
            <person name="Birren B."/>
            <person name="Lander E."/>
            <person name="Galagan J."/>
            <person name="Cuomo C."/>
            <person name="Devon K."/>
            <person name="Jaffe D."/>
            <person name="Butler J."/>
            <person name="Alvarez P."/>
            <person name="Gnerre S."/>
            <person name="Grabherr M."/>
            <person name="Kleber M."/>
            <person name="Mauceli E."/>
            <person name="Brockman W."/>
            <person name="Young S."/>
            <person name="LaButti K."/>
            <person name="Sykes S."/>
            <person name="DeCaprio D."/>
            <person name="Crawford M."/>
            <person name="Koehrsen M."/>
            <person name="Engels R."/>
            <person name="Montgomery P."/>
            <person name="Pearson M."/>
            <person name="Howarth C."/>
            <person name="Larson L."/>
            <person name="White J."/>
            <person name="O'Leary S."/>
            <person name="Kodira C."/>
            <person name="Zeng Q."/>
            <person name="Yandava C."/>
            <person name="Alvarado L."/>
            <person name="Longcore J."/>
            <person name="James T."/>
        </authorList>
    </citation>
    <scope>NUCLEOTIDE SEQUENCE [LARGE SCALE GENOMIC DNA]</scope>
    <source>
        <strain evidence="1 2">JEL423</strain>
    </source>
</reference>
<accession>A0A177WNA6</accession>
<reference evidence="1 2" key="2">
    <citation type="submission" date="2016-05" db="EMBL/GenBank/DDBJ databases">
        <title>Lineage-specific infection strategies underlie the spectrum of fungal disease in amphibians.</title>
        <authorList>
            <person name="Cuomo C.A."/>
            <person name="Farrer R.A."/>
            <person name="James T."/>
            <person name="Longcore J."/>
            <person name="Birren B."/>
        </authorList>
    </citation>
    <scope>NUCLEOTIDE SEQUENCE [LARGE SCALE GENOMIC DNA]</scope>
    <source>
        <strain evidence="1 2">JEL423</strain>
    </source>
</reference>
<gene>
    <name evidence="1" type="ORF">BDEG_24593</name>
</gene>
<dbReference type="EMBL" id="DS022305">
    <property type="protein sequence ID" value="OAJ40910.1"/>
    <property type="molecule type" value="Genomic_DNA"/>
</dbReference>
<protein>
    <submittedName>
        <fullName evidence="1">Uncharacterized protein</fullName>
    </submittedName>
</protein>
<proteinExistence type="predicted"/>
<organism evidence="1 2">
    <name type="scientific">Batrachochytrium dendrobatidis (strain JEL423)</name>
    <dbReference type="NCBI Taxonomy" id="403673"/>
    <lineage>
        <taxon>Eukaryota</taxon>
        <taxon>Fungi</taxon>
        <taxon>Fungi incertae sedis</taxon>
        <taxon>Chytridiomycota</taxon>
        <taxon>Chytridiomycota incertae sedis</taxon>
        <taxon>Chytridiomycetes</taxon>
        <taxon>Rhizophydiales</taxon>
        <taxon>Rhizophydiales incertae sedis</taxon>
        <taxon>Batrachochytrium</taxon>
    </lineage>
</organism>
<dbReference type="VEuPathDB" id="FungiDB:BDEG_24593"/>
<evidence type="ECO:0000313" key="1">
    <source>
        <dbReference type="EMBL" id="OAJ40910.1"/>
    </source>
</evidence>
<dbReference type="Proteomes" id="UP000077115">
    <property type="component" value="Unassembled WGS sequence"/>
</dbReference>
<name>A0A177WNA6_BATDL</name>
<evidence type="ECO:0000313" key="2">
    <source>
        <dbReference type="Proteomes" id="UP000077115"/>
    </source>
</evidence>
<sequence>MALSNFCCCFQKKTSSFLDSYALAQLSLSTTGGTLLRSDNSIPAQMSQILFYINISNSSAQGVQIQVNEDLDEDFLKATNYFESVLHRGDKKVYIVEAKNDMRQKWFKFYLNCNFLRNLNEKIELKKCFIKLLSRGESSTYSFVDITGKIYAMLFSE</sequence>